<protein>
    <recommendedName>
        <fullName evidence="2">Phosphoinositide phospholipase C</fullName>
        <ecNumber evidence="2">3.1.4.11</ecNumber>
    </recommendedName>
</protein>
<dbReference type="OrthoDB" id="269822at2759"/>
<feature type="region of interest" description="Disordered" evidence="3">
    <location>
        <begin position="89"/>
        <end position="114"/>
    </location>
</feature>
<dbReference type="Pfam" id="PF00388">
    <property type="entry name" value="PI-PLC-X"/>
    <property type="match status" value="1"/>
</dbReference>
<dbReference type="InterPro" id="IPR035892">
    <property type="entry name" value="C2_domain_sf"/>
</dbReference>
<keyword evidence="1" id="KW-0807">Transducer</keyword>
<dbReference type="EMBL" id="ML992503">
    <property type="protein sequence ID" value="KAF2225432.1"/>
    <property type="molecule type" value="Genomic_DNA"/>
</dbReference>
<dbReference type="AlphaFoldDB" id="A0A6A6GI64"/>
<organism evidence="6 7">
    <name type="scientific">Elsinoe ampelina</name>
    <dbReference type="NCBI Taxonomy" id="302913"/>
    <lineage>
        <taxon>Eukaryota</taxon>
        <taxon>Fungi</taxon>
        <taxon>Dikarya</taxon>
        <taxon>Ascomycota</taxon>
        <taxon>Pezizomycotina</taxon>
        <taxon>Dothideomycetes</taxon>
        <taxon>Dothideomycetidae</taxon>
        <taxon>Myriangiales</taxon>
        <taxon>Elsinoaceae</taxon>
        <taxon>Elsinoe</taxon>
    </lineage>
</organism>
<evidence type="ECO:0000259" key="4">
    <source>
        <dbReference type="PROSITE" id="PS50004"/>
    </source>
</evidence>
<accession>A0A6A6GI64</accession>
<dbReference type="SMART" id="SM00148">
    <property type="entry name" value="PLCXc"/>
    <property type="match status" value="1"/>
</dbReference>
<proteinExistence type="predicted"/>
<dbReference type="PANTHER" id="PTHR10336:SF82">
    <property type="entry name" value="PHOSPHOINOSITIDE PHOSPHOLIPASE C"/>
    <property type="match status" value="1"/>
</dbReference>
<dbReference type="InterPro" id="IPR000909">
    <property type="entry name" value="PLipase_C_PInositol-sp_X_dom"/>
</dbReference>
<dbReference type="InterPro" id="IPR017946">
    <property type="entry name" value="PLC-like_Pdiesterase_TIM-brl"/>
</dbReference>
<dbReference type="Pfam" id="PF00168">
    <property type="entry name" value="C2"/>
    <property type="match status" value="1"/>
</dbReference>
<dbReference type="SUPFAM" id="SSF49562">
    <property type="entry name" value="C2 domain (Calcium/lipid-binding domain, CaLB)"/>
    <property type="match status" value="1"/>
</dbReference>
<evidence type="ECO:0000256" key="2">
    <source>
        <dbReference type="RuleBase" id="RU361133"/>
    </source>
</evidence>
<evidence type="ECO:0000256" key="3">
    <source>
        <dbReference type="SAM" id="MobiDB-lite"/>
    </source>
</evidence>
<dbReference type="GO" id="GO:0051209">
    <property type="term" value="P:release of sequestered calcium ion into cytosol"/>
    <property type="evidence" value="ECO:0007669"/>
    <property type="project" value="TreeGrafter"/>
</dbReference>
<dbReference type="PROSITE" id="PS50004">
    <property type="entry name" value="C2"/>
    <property type="match status" value="1"/>
</dbReference>
<dbReference type="SMART" id="SM00149">
    <property type="entry name" value="PLCYc"/>
    <property type="match status" value="1"/>
</dbReference>
<evidence type="ECO:0000313" key="6">
    <source>
        <dbReference type="EMBL" id="KAF2225432.1"/>
    </source>
</evidence>
<dbReference type="GO" id="GO:0016042">
    <property type="term" value="P:lipid catabolic process"/>
    <property type="evidence" value="ECO:0007669"/>
    <property type="project" value="UniProtKB-KW"/>
</dbReference>
<feature type="domain" description="C2" evidence="4">
    <location>
        <begin position="356"/>
        <end position="493"/>
    </location>
</feature>
<evidence type="ECO:0000259" key="5">
    <source>
        <dbReference type="PROSITE" id="PS50008"/>
    </source>
</evidence>
<keyword evidence="2" id="KW-0378">Hydrolase</keyword>
<sequence length="515" mass="58446">MPNLSQSILDHAGKLGIDTKLLTSDEGDALAPETDLDPKHPLSHYFISSSHNTYLWGHQLYGKASAEPYQIVLERACRCVEIDVWDGENLSSSESSSDEEKGRVKKVQHTHAPDKVHKWRPDRVEPRVLHGFTATQECSFRDVVENIGLYAFTKTDLPLIISLEVHTSHEQQEIMVEIMKEYWGPYLIDNFDWNEKTPLPSLDELKKKILIKVKYSPPEQAKPTAGGKDSEDESQSVSVSKGKIIPELGNMGLYTRSYHFTDFDQPEAKYPTHVFSMSEFKLSSVYSKEPVKLFNHNKDFIMRAYPKGTRVTSSNLDPAPFWRLGVQIAALNWQYVNEPMMLNHGLFAGTGGYVLKPPGYWGSSSIQRGTIDLTIEVFAGSNLALPKTKLKAYVKAELHVEQEDERKAAGLPDDGQEKEGEYKAKTSTAKEGRDPDFKGQKLEFKGVKHVTEDLSFVRFKIMDDESFSKDDMVGWACYRFKRLKEGVRVIKIMDEEGKETDGRLLVRITKKFTPN</sequence>
<dbReference type="InterPro" id="IPR001192">
    <property type="entry name" value="PI-PLC_fam"/>
</dbReference>
<dbReference type="Proteomes" id="UP000799538">
    <property type="component" value="Unassembled WGS sequence"/>
</dbReference>
<dbReference type="PANTHER" id="PTHR10336">
    <property type="entry name" value="PHOSPHOINOSITIDE-SPECIFIC PHOSPHOLIPASE C FAMILY PROTEIN"/>
    <property type="match status" value="1"/>
</dbReference>
<evidence type="ECO:0000313" key="7">
    <source>
        <dbReference type="Proteomes" id="UP000799538"/>
    </source>
</evidence>
<dbReference type="EC" id="3.1.4.11" evidence="2"/>
<dbReference type="CDD" id="cd00275">
    <property type="entry name" value="C2_PLC_like"/>
    <property type="match status" value="1"/>
</dbReference>
<keyword evidence="2" id="KW-0442">Lipid degradation</keyword>
<feature type="region of interest" description="Disordered" evidence="3">
    <location>
        <begin position="218"/>
        <end position="239"/>
    </location>
</feature>
<evidence type="ECO:0000256" key="1">
    <source>
        <dbReference type="ARBA" id="ARBA00023224"/>
    </source>
</evidence>
<feature type="domain" description="PI-PLC Y-box" evidence="5">
    <location>
        <begin position="248"/>
        <end position="358"/>
    </location>
</feature>
<keyword evidence="7" id="KW-1185">Reference proteome</keyword>
<dbReference type="PROSITE" id="PS50008">
    <property type="entry name" value="PIPLC_Y_DOMAIN"/>
    <property type="match status" value="1"/>
</dbReference>
<dbReference type="Gene3D" id="2.60.40.150">
    <property type="entry name" value="C2 domain"/>
    <property type="match status" value="1"/>
</dbReference>
<dbReference type="PROSITE" id="PS50007">
    <property type="entry name" value="PIPLC_X_DOMAIN"/>
    <property type="match status" value="1"/>
</dbReference>
<keyword evidence="2" id="KW-0443">Lipid metabolism</keyword>
<dbReference type="PRINTS" id="PR00390">
    <property type="entry name" value="PHPHLIPASEC"/>
</dbReference>
<dbReference type="GO" id="GO:0004435">
    <property type="term" value="F:phosphatidylinositol-4,5-bisphosphate phospholipase C activity"/>
    <property type="evidence" value="ECO:0007669"/>
    <property type="project" value="UniProtKB-EC"/>
</dbReference>
<feature type="compositionally biased region" description="Basic and acidic residues" evidence="3">
    <location>
        <begin position="415"/>
        <end position="435"/>
    </location>
</feature>
<gene>
    <name evidence="6" type="ORF">BDZ85DRAFT_212704</name>
</gene>
<name>A0A6A6GI64_9PEZI</name>
<dbReference type="Gene3D" id="3.20.20.190">
    <property type="entry name" value="Phosphatidylinositol (PI) phosphodiesterase"/>
    <property type="match status" value="1"/>
</dbReference>
<comment type="catalytic activity">
    <reaction evidence="2">
        <text>a 1,2-diacyl-sn-glycero-3-phospho-(1D-myo-inositol-4,5-bisphosphate) + H2O = 1D-myo-inositol 1,4,5-trisphosphate + a 1,2-diacyl-sn-glycerol + H(+)</text>
        <dbReference type="Rhea" id="RHEA:33179"/>
        <dbReference type="ChEBI" id="CHEBI:15377"/>
        <dbReference type="ChEBI" id="CHEBI:15378"/>
        <dbReference type="ChEBI" id="CHEBI:17815"/>
        <dbReference type="ChEBI" id="CHEBI:58456"/>
        <dbReference type="ChEBI" id="CHEBI:203600"/>
        <dbReference type="EC" id="3.1.4.11"/>
    </reaction>
</comment>
<reference evidence="7" key="1">
    <citation type="journal article" date="2020" name="Stud. Mycol.">
        <title>101 Dothideomycetes genomes: A test case for predicting lifestyles and emergence of pathogens.</title>
        <authorList>
            <person name="Haridas S."/>
            <person name="Albert R."/>
            <person name="Binder M."/>
            <person name="Bloem J."/>
            <person name="LaButti K."/>
            <person name="Salamov A."/>
            <person name="Andreopoulos B."/>
            <person name="Baker S."/>
            <person name="Barry K."/>
            <person name="Bills G."/>
            <person name="Bluhm B."/>
            <person name="Cannon C."/>
            <person name="Castanera R."/>
            <person name="Culley D."/>
            <person name="Daum C."/>
            <person name="Ezra D."/>
            <person name="Gonzalez J."/>
            <person name="Henrissat B."/>
            <person name="Kuo A."/>
            <person name="Liang C."/>
            <person name="Lipzen A."/>
            <person name="Lutzoni F."/>
            <person name="Magnuson J."/>
            <person name="Mondo S."/>
            <person name="Nolan M."/>
            <person name="Ohm R."/>
            <person name="Pangilinan J."/>
            <person name="Park H.-J."/>
            <person name="Ramirez L."/>
            <person name="Alfaro M."/>
            <person name="Sun H."/>
            <person name="Tritt A."/>
            <person name="Yoshinaga Y."/>
            <person name="Zwiers L.-H."/>
            <person name="Turgeon B."/>
            <person name="Goodwin S."/>
            <person name="Spatafora J."/>
            <person name="Crous P."/>
            <person name="Grigoriev I."/>
        </authorList>
    </citation>
    <scope>NUCLEOTIDE SEQUENCE [LARGE SCALE GENOMIC DNA]</scope>
    <source>
        <strain evidence="7">CECT 20119</strain>
    </source>
</reference>
<feature type="region of interest" description="Disordered" evidence="3">
    <location>
        <begin position="404"/>
        <end position="435"/>
    </location>
</feature>
<dbReference type="InterPro" id="IPR000008">
    <property type="entry name" value="C2_dom"/>
</dbReference>
<dbReference type="InterPro" id="IPR001711">
    <property type="entry name" value="PLipase_C_Pinositol-sp_Y"/>
</dbReference>
<dbReference type="SUPFAM" id="SSF51695">
    <property type="entry name" value="PLC-like phosphodiesterases"/>
    <property type="match status" value="1"/>
</dbReference>
<dbReference type="GO" id="GO:0048015">
    <property type="term" value="P:phosphatidylinositol-mediated signaling"/>
    <property type="evidence" value="ECO:0007669"/>
    <property type="project" value="TreeGrafter"/>
</dbReference>
<dbReference type="Pfam" id="PF00387">
    <property type="entry name" value="PI-PLC-Y"/>
    <property type="match status" value="1"/>
</dbReference>